<dbReference type="Pfam" id="PF13229">
    <property type="entry name" value="Beta_helix"/>
    <property type="match status" value="1"/>
</dbReference>
<feature type="domain" description="CBM-cenC" evidence="3">
    <location>
        <begin position="989"/>
        <end position="1108"/>
    </location>
</feature>
<dbReference type="Gene3D" id="2.160.20.10">
    <property type="entry name" value="Single-stranded right-handed beta-helix, Pectin lyase-like"/>
    <property type="match status" value="2"/>
</dbReference>
<dbReference type="SUPFAM" id="SSF49785">
    <property type="entry name" value="Galactose-binding domain-like"/>
    <property type="match status" value="2"/>
</dbReference>
<dbReference type="InterPro" id="IPR012334">
    <property type="entry name" value="Pectin_lyas_fold"/>
</dbReference>
<comment type="caution">
    <text evidence="6">The sequence shown here is derived from an EMBL/GenBank/DDBJ whole genome shotgun (WGS) entry which is preliminary data.</text>
</comment>
<dbReference type="EMBL" id="JAAIKC010000004">
    <property type="protein sequence ID" value="NEW07126.1"/>
    <property type="molecule type" value="Genomic_DNA"/>
</dbReference>
<feature type="domain" description="Right handed beta helix" evidence="4">
    <location>
        <begin position="343"/>
        <end position="466"/>
    </location>
</feature>
<dbReference type="Pfam" id="PF02018">
    <property type="entry name" value="CBM_4_9"/>
    <property type="match status" value="2"/>
</dbReference>
<feature type="domain" description="CBM-cenC" evidence="3">
    <location>
        <begin position="1134"/>
        <end position="1247"/>
    </location>
</feature>
<dbReference type="PANTHER" id="PTHR36453:SF1">
    <property type="entry name" value="RIGHT HANDED BETA HELIX DOMAIN-CONTAINING PROTEIN"/>
    <property type="match status" value="1"/>
</dbReference>
<dbReference type="SMART" id="SM00710">
    <property type="entry name" value="PbH1"/>
    <property type="match status" value="5"/>
</dbReference>
<dbReference type="InterPro" id="IPR003305">
    <property type="entry name" value="CenC_carb-bd"/>
</dbReference>
<keyword evidence="1" id="KW-0378">Hydrolase</keyword>
<dbReference type="SUPFAM" id="SSF51126">
    <property type="entry name" value="Pectin lyase-like"/>
    <property type="match status" value="1"/>
</dbReference>
<evidence type="ECO:0000259" key="3">
    <source>
        <dbReference type="Pfam" id="PF02018"/>
    </source>
</evidence>
<evidence type="ECO:0000256" key="2">
    <source>
        <dbReference type="SAM" id="SignalP"/>
    </source>
</evidence>
<evidence type="ECO:0000256" key="1">
    <source>
        <dbReference type="ARBA" id="ARBA00022801"/>
    </source>
</evidence>
<dbReference type="InterPro" id="IPR008979">
    <property type="entry name" value="Galactose-bd-like_sf"/>
</dbReference>
<dbReference type="InterPro" id="IPR006626">
    <property type="entry name" value="PbH1"/>
</dbReference>
<sequence>MLKKMFRACLVLCLLSTFWTSTTSYADGGSQAVFYVDPVNGNDSNSGTLNAPVKTIGKARDLVRTVNANMAEDIVVYLRGGTYTQTNTLVFTEQDSGSNGHYVVYKSYPGETAVISGGQNITGWTLYDSEKNIYKASAGFDVETRQLYVNGKRAIRARSEGGLPDSISNPDGISTSLVDIAGWDNVSDMEMVFNEKWTNSRGSVDTITAADGGAFIKMKQPGWYNLRNKNSTSVATPWYFENAYNLLDQEGEWYLNRTTDTFYYKPRANENMTTAQVTIPQVEQLVKIKGSSLDTPIHNIQFEGISFAYTTWLLPNSSRGLPDVQSNVLRETNLTTFEITETLSLAAVQVDTGKSITFERCIFSKLGGAAINLSKGSQNNLIQGNSFTDISGSGIQIGELNNSDVETYNPFDTRKILSGHRIENNYFYNLALEYRSAVAIFASFPENLIISHNEIANLPYSGITIGWGWGDYDTANRGVRIENNYIHNVMLVLNDGGAIYTLGTSYDMEIRGNYLKDQEHDQSVLYFDMGSTWIKAEDNVVENSPTNLYISPASDIQVKRTYTDNYLKVNLGIRSHVSDTVFVTDGNWPDEALAIKANAGLEPAYQNIITEPPVLTPVSDHRPHPVPLPDPAPVEFSGKRGILTGIEKVGKVRNNYSSWVGTKITIGSAPLTVTALGRVNFPDSVEQHPLKIVDADTKEDVAGTQVTLIISKAQANGDFKYAQLPAPVILEANKSYYLVSKESNGGDLWYDSDLKVSYSSAVTVFRGVWGSSYKDGDINGNSFVGLDLLYQDSGSSFPPPIMLPSDIDEPVNQGPAQLPVDLEHTAGIISTALPAGMRNDWNGWVGMKLTIGTQPLYVSAIGRMIASSNTGKHKLRIIDADTEAIIAETQMDTSRGTPGNFNYGQLEETVRLLAGKSYYVLSLEEDGGDSWYKGPTLQTAGSAVTINNGIYKSNDKVSRRQSYINNFQVQQGFVGLDLRYTLDGYAFENLVKNGKFEYDTLYWLPYNGSISRVTDATYNNTQGSAKVTMGGSFGMASQTIAFEKNKQYEISVWVKLDAGSSVAQLILDHATGTPRYEYLATNTPIDTTWTQLKVRYKYTGSNADGTAVIQIRIGNGTTKYTYYFDNFVIKEIADQVFNGDFETNTSGWTPYNAAITRVTDATYGGSAGSAKIVMSNTFGMASQNLTLEKNVRYDVSAKVKLAAGEGAAQIILDHISGTPRYDYLATTTVDTSWHELKTSFVYTGPNANANAAMWIRIGDGKTKMTFYLDDIRVTRSMIDHLDVSLDKSVLKVGEQTPFTVKGMMADGSIANLDNVGLRFLSSDSTVAEATYQPTVITNTYFQTYSSVTQITYNPNGSSVSEDVYSGNNVGVGSGGMPFLTVTQSTYGLDNLGIVNGQLIAKKEGAISLRAVVTYNGKMVSSIPIVVYIDSTPPTATLSYSGTLLTNQDVIATITPSEVVTVTNNNGSKSYRFASNGSFTFEFMDAAGNRGTATAVVTNIDKTSPTLRLTVDKQRLWPANKKMTPINIAASAEDIGSGIASILLTSITSSDPDQANNVVDIGSFIQSALLVQIHKSELARNQLQQSGITLTSVSGQMKSINQILAELEQVVAPLSQAARKQILEKIFEYNMVMEQMWITWLNRHKPENEPDIQDAAIGTFDTSFKLRAERTNLLHERTYRITYEATDLAGNKTTVATQVVVAPN</sequence>
<dbReference type="InterPro" id="IPR048482">
    <property type="entry name" value="GH141_ins"/>
</dbReference>
<dbReference type="Gene3D" id="2.60.120.260">
    <property type="entry name" value="Galactose-binding domain-like"/>
    <property type="match status" value="2"/>
</dbReference>
<evidence type="ECO:0000313" key="6">
    <source>
        <dbReference type="EMBL" id="NEW07126.1"/>
    </source>
</evidence>
<feature type="domain" description="GH141-like insertion" evidence="5">
    <location>
        <begin position="142"/>
        <end position="267"/>
    </location>
</feature>
<evidence type="ECO:0000259" key="5">
    <source>
        <dbReference type="Pfam" id="PF21231"/>
    </source>
</evidence>
<proteinExistence type="predicted"/>
<keyword evidence="2" id="KW-0732">Signal</keyword>
<name>A0A6G3ZY31_9BACL</name>
<evidence type="ECO:0000259" key="4">
    <source>
        <dbReference type="Pfam" id="PF13229"/>
    </source>
</evidence>
<protein>
    <submittedName>
        <fullName evidence="6">Uncharacterized protein</fullName>
    </submittedName>
</protein>
<dbReference type="InterPro" id="IPR039448">
    <property type="entry name" value="Beta_helix"/>
</dbReference>
<dbReference type="Pfam" id="PF21231">
    <property type="entry name" value="GH141_M"/>
    <property type="match status" value="1"/>
</dbReference>
<feature type="chain" id="PRO_5026313203" evidence="2">
    <location>
        <begin position="27"/>
        <end position="1703"/>
    </location>
</feature>
<dbReference type="InterPro" id="IPR011050">
    <property type="entry name" value="Pectin_lyase_fold/virulence"/>
</dbReference>
<accession>A0A6G3ZY31</accession>
<organism evidence="6">
    <name type="scientific">Paenibacillus sp. SYP-B3998</name>
    <dbReference type="NCBI Taxonomy" id="2678564"/>
    <lineage>
        <taxon>Bacteria</taxon>
        <taxon>Bacillati</taxon>
        <taxon>Bacillota</taxon>
        <taxon>Bacilli</taxon>
        <taxon>Bacillales</taxon>
        <taxon>Paenibacillaceae</taxon>
        <taxon>Paenibacillus</taxon>
    </lineage>
</organism>
<gene>
    <name evidence="6" type="ORF">GK047_14050</name>
</gene>
<reference evidence="6" key="1">
    <citation type="submission" date="2020-02" db="EMBL/GenBank/DDBJ databases">
        <authorList>
            <person name="Shen X.-R."/>
            <person name="Zhang Y.-X."/>
        </authorList>
    </citation>
    <scope>NUCLEOTIDE SEQUENCE</scope>
    <source>
        <strain evidence="6">SYP-B3998</strain>
    </source>
</reference>
<dbReference type="RefSeq" id="WP_163947464.1">
    <property type="nucleotide sequence ID" value="NZ_JAAIKC010000004.1"/>
</dbReference>
<feature type="signal peptide" evidence="2">
    <location>
        <begin position="1"/>
        <end position="26"/>
    </location>
</feature>
<dbReference type="GO" id="GO:0016798">
    <property type="term" value="F:hydrolase activity, acting on glycosyl bonds"/>
    <property type="evidence" value="ECO:0007669"/>
    <property type="project" value="InterPro"/>
</dbReference>
<dbReference type="PANTHER" id="PTHR36453">
    <property type="entry name" value="SECRETED PROTEIN-RELATED"/>
    <property type="match status" value="1"/>
</dbReference>